<keyword evidence="3" id="KW-0813">Transport</keyword>
<comment type="subcellular location">
    <subcellularLocation>
        <location evidence="1">Cell envelope</location>
    </subcellularLocation>
</comment>
<feature type="chain" id="PRO_5015607185" evidence="5">
    <location>
        <begin position="37"/>
        <end position="348"/>
    </location>
</feature>
<evidence type="ECO:0000313" key="7">
    <source>
        <dbReference type="Proteomes" id="UP000296159"/>
    </source>
</evidence>
<keyword evidence="7" id="KW-1185">Reference proteome</keyword>
<dbReference type="PROSITE" id="PS51257">
    <property type="entry name" value="PROKAR_LIPOPROTEIN"/>
    <property type="match status" value="1"/>
</dbReference>
<reference evidence="6 7" key="1">
    <citation type="submission" date="2018-04" db="EMBL/GenBank/DDBJ databases">
        <title>Brenneria corticis sp.nov.</title>
        <authorList>
            <person name="Li Y."/>
        </authorList>
    </citation>
    <scope>NUCLEOTIDE SEQUENCE [LARGE SCALE GENOMIC DNA]</scope>
    <source>
        <strain evidence="6 7">CFCC 11842</strain>
    </source>
</reference>
<dbReference type="NCBIfam" id="NF037995">
    <property type="entry name" value="TRAP_S1"/>
    <property type="match status" value="1"/>
</dbReference>
<dbReference type="InterPro" id="IPR018389">
    <property type="entry name" value="DctP_fam"/>
</dbReference>
<sequence length="348" mass="38465">MKTIQRLTLRHAIASTCLSTALIVGCSAFSAVQAQAAINMRVYSSLPADGTSSHYIWFQRFQENLNKNEKLNGQIKLNYFPNGMLGKEADATQQVRIGAINMMISGSSIWATLVPEIGVLDLGYLFKDYDQVGKALDGKAGETLSDLMSKKAGVMVLGYGYSLGSRNVYTKKPVEKPEDLKNLKIRVLPVPNFIATLNHMGAVAIPMPGGEVYSSLQMGVIDGVEHDAATVYSSKYYEIAKNAALTRHIYNPIMIAMNKNSFQQIPEPLRADVLAAAKEATEYERRQANALEQKAIQDLKAKGVTFHEVDREYFYQQVQPVWKEFLAKYPQLQPVVDEISATAASDAQ</sequence>
<evidence type="ECO:0000256" key="1">
    <source>
        <dbReference type="ARBA" id="ARBA00004196"/>
    </source>
</evidence>
<dbReference type="PIRSF" id="PIRSF006470">
    <property type="entry name" value="DctB"/>
    <property type="match status" value="1"/>
</dbReference>
<dbReference type="RefSeq" id="WP_136165459.1">
    <property type="nucleotide sequence ID" value="NZ_KZ819074.1"/>
</dbReference>
<dbReference type="EMBL" id="QDKH01000006">
    <property type="protein sequence ID" value="PWC17681.1"/>
    <property type="molecule type" value="Genomic_DNA"/>
</dbReference>
<evidence type="ECO:0000256" key="5">
    <source>
        <dbReference type="SAM" id="SignalP"/>
    </source>
</evidence>
<dbReference type="Gene3D" id="3.40.190.170">
    <property type="entry name" value="Bacterial extracellular solute-binding protein, family 7"/>
    <property type="match status" value="1"/>
</dbReference>
<dbReference type="PANTHER" id="PTHR33376:SF4">
    <property type="entry name" value="SIALIC ACID-BINDING PERIPLASMIC PROTEIN SIAP"/>
    <property type="match status" value="1"/>
</dbReference>
<feature type="signal peptide" evidence="5">
    <location>
        <begin position="1"/>
        <end position="36"/>
    </location>
</feature>
<gene>
    <name evidence="6" type="ORF">DDT56_05330</name>
</gene>
<evidence type="ECO:0000256" key="4">
    <source>
        <dbReference type="ARBA" id="ARBA00022729"/>
    </source>
</evidence>
<dbReference type="InterPro" id="IPR038404">
    <property type="entry name" value="TRAP_DctP_sf"/>
</dbReference>
<accession>A0A2U1U7N8</accession>
<dbReference type="GO" id="GO:0030288">
    <property type="term" value="C:outer membrane-bounded periplasmic space"/>
    <property type="evidence" value="ECO:0007669"/>
    <property type="project" value="InterPro"/>
</dbReference>
<evidence type="ECO:0000256" key="3">
    <source>
        <dbReference type="ARBA" id="ARBA00022448"/>
    </source>
</evidence>
<dbReference type="GO" id="GO:0055085">
    <property type="term" value="P:transmembrane transport"/>
    <property type="evidence" value="ECO:0007669"/>
    <property type="project" value="InterPro"/>
</dbReference>
<keyword evidence="4 5" id="KW-0732">Signal</keyword>
<dbReference type="Pfam" id="PF03480">
    <property type="entry name" value="DctP"/>
    <property type="match status" value="1"/>
</dbReference>
<dbReference type="CDD" id="cd13603">
    <property type="entry name" value="PBP2_TRAP_Siap_TeaA_like"/>
    <property type="match status" value="1"/>
</dbReference>
<dbReference type="PANTHER" id="PTHR33376">
    <property type="match status" value="1"/>
</dbReference>
<evidence type="ECO:0000256" key="2">
    <source>
        <dbReference type="ARBA" id="ARBA00009023"/>
    </source>
</evidence>
<evidence type="ECO:0000313" key="6">
    <source>
        <dbReference type="EMBL" id="PWC17681.1"/>
    </source>
</evidence>
<comment type="similarity">
    <text evidence="2">Belongs to the bacterial solute-binding protein 7 family.</text>
</comment>
<organism evidence="6 7">
    <name type="scientific">Brenneria corticis</name>
    <dbReference type="NCBI Taxonomy" id="2173106"/>
    <lineage>
        <taxon>Bacteria</taxon>
        <taxon>Pseudomonadati</taxon>
        <taxon>Pseudomonadota</taxon>
        <taxon>Gammaproteobacteria</taxon>
        <taxon>Enterobacterales</taxon>
        <taxon>Pectobacteriaceae</taxon>
        <taxon>Brenneria</taxon>
    </lineage>
</organism>
<proteinExistence type="inferred from homology"/>
<name>A0A2U1U7N8_9GAMM</name>
<dbReference type="NCBIfam" id="TIGR00787">
    <property type="entry name" value="dctP"/>
    <property type="match status" value="1"/>
</dbReference>
<protein>
    <submittedName>
        <fullName evidence="6">C4-dicarboxylate ABC transporter substrate-binding protein</fullName>
    </submittedName>
</protein>
<dbReference type="Proteomes" id="UP000296159">
    <property type="component" value="Unassembled WGS sequence"/>
</dbReference>
<comment type="caution">
    <text evidence="6">The sequence shown here is derived from an EMBL/GenBank/DDBJ whole genome shotgun (WGS) entry which is preliminary data.</text>
</comment>
<dbReference type="InterPro" id="IPR004682">
    <property type="entry name" value="TRAP_DctP"/>
</dbReference>
<dbReference type="AlphaFoldDB" id="A0A2U1U7N8"/>